<evidence type="ECO:0000256" key="1">
    <source>
        <dbReference type="SAM" id="SignalP"/>
    </source>
</evidence>
<gene>
    <name evidence="2" type="ORF">QBC37DRAFT_374751</name>
</gene>
<keyword evidence="3" id="KW-1185">Reference proteome</keyword>
<accession>A0AAN6Y7E5</accession>
<sequence length="129" mass="14083">MHIPSALAVVAVFCQAVAADWTIAIRDDNTRTDRQIWGSGGGCQRFGQAIGYRCSEVDYRTGQDTGGCRTSNWRGQNVIGINANSQNYCWIYARGDCTGDDNNRVRIDRGQQNVRLPSGGNINSFSCSG</sequence>
<proteinExistence type="predicted"/>
<feature type="signal peptide" evidence="1">
    <location>
        <begin position="1"/>
        <end position="19"/>
    </location>
</feature>
<reference evidence="2" key="2">
    <citation type="submission" date="2023-05" db="EMBL/GenBank/DDBJ databases">
        <authorList>
            <consortium name="Lawrence Berkeley National Laboratory"/>
            <person name="Steindorff A."/>
            <person name="Hensen N."/>
            <person name="Bonometti L."/>
            <person name="Westerberg I."/>
            <person name="Brannstrom I.O."/>
            <person name="Guillou S."/>
            <person name="Cros-Aarteil S."/>
            <person name="Calhoun S."/>
            <person name="Haridas S."/>
            <person name="Kuo A."/>
            <person name="Mondo S."/>
            <person name="Pangilinan J."/>
            <person name="Riley R."/>
            <person name="Labutti K."/>
            <person name="Andreopoulos B."/>
            <person name="Lipzen A."/>
            <person name="Chen C."/>
            <person name="Yanf M."/>
            <person name="Daum C."/>
            <person name="Ng V."/>
            <person name="Clum A."/>
            <person name="Ohm R."/>
            <person name="Martin F."/>
            <person name="Silar P."/>
            <person name="Natvig D."/>
            <person name="Lalanne C."/>
            <person name="Gautier V."/>
            <person name="Ament-Velasquez S.L."/>
            <person name="Kruys A."/>
            <person name="Hutchinson M.I."/>
            <person name="Powell A.J."/>
            <person name="Barry K."/>
            <person name="Miller A.N."/>
            <person name="Grigoriev I.V."/>
            <person name="Debuchy R."/>
            <person name="Gladieux P."/>
            <person name="Thoren M.H."/>
            <person name="Johannesson H."/>
        </authorList>
    </citation>
    <scope>NUCLEOTIDE SEQUENCE</scope>
    <source>
        <strain evidence="2">PSN293</strain>
    </source>
</reference>
<dbReference type="AlphaFoldDB" id="A0AAN6Y7E5"/>
<organism evidence="2 3">
    <name type="scientific">Rhypophila decipiens</name>
    <dbReference type="NCBI Taxonomy" id="261697"/>
    <lineage>
        <taxon>Eukaryota</taxon>
        <taxon>Fungi</taxon>
        <taxon>Dikarya</taxon>
        <taxon>Ascomycota</taxon>
        <taxon>Pezizomycotina</taxon>
        <taxon>Sordariomycetes</taxon>
        <taxon>Sordariomycetidae</taxon>
        <taxon>Sordariales</taxon>
        <taxon>Naviculisporaceae</taxon>
        <taxon>Rhypophila</taxon>
    </lineage>
</organism>
<dbReference type="Proteomes" id="UP001301769">
    <property type="component" value="Unassembled WGS sequence"/>
</dbReference>
<name>A0AAN6Y7E5_9PEZI</name>
<feature type="chain" id="PRO_5042949673" evidence="1">
    <location>
        <begin position="20"/>
        <end position="129"/>
    </location>
</feature>
<protein>
    <submittedName>
        <fullName evidence="2">Uncharacterized protein</fullName>
    </submittedName>
</protein>
<comment type="caution">
    <text evidence="2">The sequence shown here is derived from an EMBL/GenBank/DDBJ whole genome shotgun (WGS) entry which is preliminary data.</text>
</comment>
<dbReference type="EMBL" id="MU858122">
    <property type="protein sequence ID" value="KAK4212690.1"/>
    <property type="molecule type" value="Genomic_DNA"/>
</dbReference>
<evidence type="ECO:0000313" key="3">
    <source>
        <dbReference type="Proteomes" id="UP001301769"/>
    </source>
</evidence>
<keyword evidence="1" id="KW-0732">Signal</keyword>
<reference evidence="2" key="1">
    <citation type="journal article" date="2023" name="Mol. Phylogenet. Evol.">
        <title>Genome-scale phylogeny and comparative genomics of the fungal order Sordariales.</title>
        <authorList>
            <person name="Hensen N."/>
            <person name="Bonometti L."/>
            <person name="Westerberg I."/>
            <person name="Brannstrom I.O."/>
            <person name="Guillou S."/>
            <person name="Cros-Aarteil S."/>
            <person name="Calhoun S."/>
            <person name="Haridas S."/>
            <person name="Kuo A."/>
            <person name="Mondo S."/>
            <person name="Pangilinan J."/>
            <person name="Riley R."/>
            <person name="LaButti K."/>
            <person name="Andreopoulos B."/>
            <person name="Lipzen A."/>
            <person name="Chen C."/>
            <person name="Yan M."/>
            <person name="Daum C."/>
            <person name="Ng V."/>
            <person name="Clum A."/>
            <person name="Steindorff A."/>
            <person name="Ohm R.A."/>
            <person name="Martin F."/>
            <person name="Silar P."/>
            <person name="Natvig D.O."/>
            <person name="Lalanne C."/>
            <person name="Gautier V."/>
            <person name="Ament-Velasquez S.L."/>
            <person name="Kruys A."/>
            <person name="Hutchinson M.I."/>
            <person name="Powell A.J."/>
            <person name="Barry K."/>
            <person name="Miller A.N."/>
            <person name="Grigoriev I.V."/>
            <person name="Debuchy R."/>
            <person name="Gladieux P."/>
            <person name="Hiltunen Thoren M."/>
            <person name="Johannesson H."/>
        </authorList>
    </citation>
    <scope>NUCLEOTIDE SEQUENCE</scope>
    <source>
        <strain evidence="2">PSN293</strain>
    </source>
</reference>
<evidence type="ECO:0000313" key="2">
    <source>
        <dbReference type="EMBL" id="KAK4212690.1"/>
    </source>
</evidence>